<proteinExistence type="predicted"/>
<dbReference type="InterPro" id="IPR005018">
    <property type="entry name" value="DOMON_domain"/>
</dbReference>
<dbReference type="GO" id="GO:0005615">
    <property type="term" value="C:extracellular space"/>
    <property type="evidence" value="ECO:0007669"/>
    <property type="project" value="TreeGrafter"/>
</dbReference>
<dbReference type="GO" id="GO:0004500">
    <property type="term" value="F:dopamine beta-monooxygenase activity"/>
    <property type="evidence" value="ECO:0007669"/>
    <property type="project" value="InterPro"/>
</dbReference>
<dbReference type="GeneID" id="74308289"/>
<keyword evidence="3" id="KW-1185">Reference proteome</keyword>
<dbReference type="KEGG" id="mend:L6E24_11270"/>
<dbReference type="AlphaFoldDB" id="A0A9E7TGZ1"/>
<feature type="domain" description="DOMON" evidence="1">
    <location>
        <begin position="84"/>
        <end position="203"/>
    </location>
</feature>
<dbReference type="GO" id="GO:0006589">
    <property type="term" value="P:octopamine biosynthetic process"/>
    <property type="evidence" value="ECO:0007669"/>
    <property type="project" value="TreeGrafter"/>
</dbReference>
<reference evidence="2" key="1">
    <citation type="submission" date="2022-04" db="EMBL/GenBank/DDBJ databases">
        <title>Complete genome of Methanoplanus endosymbiosus DSM 3599.</title>
        <authorList>
            <person name="Chen S.-C."/>
            <person name="You Y.-T."/>
            <person name="Zhou Y.-Z."/>
            <person name="Lai M.-C."/>
        </authorList>
    </citation>
    <scope>NUCLEOTIDE SEQUENCE</scope>
    <source>
        <strain evidence="2">DSM 3599</strain>
    </source>
</reference>
<dbReference type="InterPro" id="IPR045266">
    <property type="entry name" value="DOH_DOMON"/>
</dbReference>
<dbReference type="Pfam" id="PF03351">
    <property type="entry name" value="DOMON"/>
    <property type="match status" value="1"/>
</dbReference>
<dbReference type="GO" id="GO:0042420">
    <property type="term" value="P:dopamine catabolic process"/>
    <property type="evidence" value="ECO:0007669"/>
    <property type="project" value="TreeGrafter"/>
</dbReference>
<dbReference type="CDD" id="cd09631">
    <property type="entry name" value="DOMON_DOH"/>
    <property type="match status" value="1"/>
</dbReference>
<dbReference type="GO" id="GO:0030667">
    <property type="term" value="C:secretory granule membrane"/>
    <property type="evidence" value="ECO:0007669"/>
    <property type="project" value="TreeGrafter"/>
</dbReference>
<gene>
    <name evidence="2" type="ORF">L6E24_11270</name>
</gene>
<dbReference type="GO" id="GO:0042421">
    <property type="term" value="P:norepinephrine biosynthetic process"/>
    <property type="evidence" value="ECO:0007669"/>
    <property type="project" value="TreeGrafter"/>
</dbReference>
<dbReference type="RefSeq" id="WP_257742083.1">
    <property type="nucleotide sequence ID" value="NZ_CP096115.1"/>
</dbReference>
<evidence type="ECO:0000313" key="2">
    <source>
        <dbReference type="EMBL" id="UUX91932.1"/>
    </source>
</evidence>
<protein>
    <submittedName>
        <fullName evidence="2">DOMON domain-containing protein</fullName>
    </submittedName>
</protein>
<accession>A0A9E7TGZ1</accession>
<dbReference type="SMART" id="SM00664">
    <property type="entry name" value="DoH"/>
    <property type="match status" value="1"/>
</dbReference>
<dbReference type="PANTHER" id="PTHR10157">
    <property type="entry name" value="DOPAMINE BETA HYDROXYLASE RELATED"/>
    <property type="match status" value="1"/>
</dbReference>
<dbReference type="PANTHER" id="PTHR10157:SF23">
    <property type="entry name" value="MOXD1 HOMOLOG 1"/>
    <property type="match status" value="1"/>
</dbReference>
<dbReference type="PROSITE" id="PS50836">
    <property type="entry name" value="DOMON"/>
    <property type="match status" value="1"/>
</dbReference>
<evidence type="ECO:0000259" key="1">
    <source>
        <dbReference type="PROSITE" id="PS50836"/>
    </source>
</evidence>
<name>A0A9E7TGZ1_9EURY</name>
<dbReference type="InterPro" id="IPR000945">
    <property type="entry name" value="DBH-like"/>
</dbReference>
<organism evidence="2 3">
    <name type="scientific">Methanoplanus endosymbiosus</name>
    <dbReference type="NCBI Taxonomy" id="33865"/>
    <lineage>
        <taxon>Archaea</taxon>
        <taxon>Methanobacteriati</taxon>
        <taxon>Methanobacteriota</taxon>
        <taxon>Stenosarchaea group</taxon>
        <taxon>Methanomicrobia</taxon>
        <taxon>Methanomicrobiales</taxon>
        <taxon>Methanomicrobiaceae</taxon>
        <taxon>Methanoplanus</taxon>
    </lineage>
</organism>
<evidence type="ECO:0000313" key="3">
    <source>
        <dbReference type="Proteomes" id="UP001060368"/>
    </source>
</evidence>
<sequence length="224" mass="24598">MKGVIVIIAFLSLLLLSVCISGCSDQGSEGTETVQPTVAKTTETPLPTVMAEIPGEDKEEMTPWTPDGVITEGEYKEVFRSDDGKFEFYWRNDDEKLYAGMSGNSEGWVSVGFSPTSVMKDADIILGYIEDSVLNIHDMYSIGIYGPHPDDTDMGGEYSILSSGGMEKDGKTTVEFSRYLDTGDSYDSKLSKGTDVKFLWSVAERDDPEFKHNVAKGSSSFRLS</sequence>
<dbReference type="Proteomes" id="UP001060368">
    <property type="component" value="Chromosome"/>
</dbReference>
<dbReference type="EMBL" id="CP096115">
    <property type="protein sequence ID" value="UUX91932.1"/>
    <property type="molecule type" value="Genomic_DNA"/>
</dbReference>